<evidence type="ECO:0000313" key="1">
    <source>
        <dbReference type="EMBL" id="RTQ37544.1"/>
    </source>
</evidence>
<dbReference type="Proteomes" id="UP000267418">
    <property type="component" value="Unassembled WGS sequence"/>
</dbReference>
<dbReference type="EMBL" id="RXOE01000001">
    <property type="protein sequence ID" value="RTQ37544.1"/>
    <property type="molecule type" value="Genomic_DNA"/>
</dbReference>
<proteinExistence type="predicted"/>
<protein>
    <submittedName>
        <fullName evidence="1">Uncharacterized protein</fullName>
    </submittedName>
</protein>
<dbReference type="OrthoDB" id="8773193at2"/>
<dbReference type="AlphaFoldDB" id="A0A3S0K0C5"/>
<keyword evidence="2" id="KW-1185">Reference proteome</keyword>
<name>A0A3S0K0C5_9BURK</name>
<sequence>MAIVKPVLTPAVAVVNRTAGQYGIGEVIGLSVQVKPATSNIATFGGITWRRASGVAGTLTLITPAAGTATLTLGGTGGTMTLEAWSGNPLAKQATVTITVVAPNDVLFRRVAGGTIEHTQYQASAGFIGEADILPSGVSFANVEVREGSFKSVASGAFEAFNGDEHPAGPWAGITCTAATGNNNWQAYDQVRSGWGAPRTTPQGAPILDQQGRLTYEAASFEWNIPWHYRIVGTVGNGVIFRYMLHKQTVNMAGHVTIKKHNSETCAANWGDPTSTFGLPGIGYP</sequence>
<evidence type="ECO:0000313" key="2">
    <source>
        <dbReference type="Proteomes" id="UP000267418"/>
    </source>
</evidence>
<dbReference type="RefSeq" id="WP_126469205.1">
    <property type="nucleotide sequence ID" value="NZ_RXOE01000001.1"/>
</dbReference>
<reference evidence="1 2" key="1">
    <citation type="submission" date="2018-12" db="EMBL/GenBank/DDBJ databases">
        <title>The genome of Variovorax gossypii DSM 100435.</title>
        <authorList>
            <person name="Gao J."/>
            <person name="Sun J."/>
        </authorList>
    </citation>
    <scope>NUCLEOTIDE SEQUENCE [LARGE SCALE GENOMIC DNA]</scope>
    <source>
        <strain evidence="1 2">DSM 100435</strain>
    </source>
</reference>
<accession>A0A3S0K0C5</accession>
<gene>
    <name evidence="1" type="ORF">EJP69_07425</name>
</gene>
<comment type="caution">
    <text evidence="1">The sequence shown here is derived from an EMBL/GenBank/DDBJ whole genome shotgun (WGS) entry which is preliminary data.</text>
</comment>
<organism evidence="1 2">
    <name type="scientific">Variovorax gossypii</name>
    <dbReference type="NCBI Taxonomy" id="1679495"/>
    <lineage>
        <taxon>Bacteria</taxon>
        <taxon>Pseudomonadati</taxon>
        <taxon>Pseudomonadota</taxon>
        <taxon>Betaproteobacteria</taxon>
        <taxon>Burkholderiales</taxon>
        <taxon>Comamonadaceae</taxon>
        <taxon>Variovorax</taxon>
    </lineage>
</organism>